<sequence length="169" mass="18291">MYDFFCGLTAVAYDTTVKEDFWLGNGLSYHSSLFGGFVQTLEKLVAGTAAAFATFAKHIPRDKIPQLDTLGNQYHNVSSPSPRIRGYKCSPIARYYSYLGGPLRLSINTVHSSNSNLKIKLIPFYAGATAVKKFSASTRSLSDFESGSDTSRGGCSGTTLSMRGVSFSP</sequence>
<gene>
    <name evidence="1" type="ORF">BU25DRAFT_421884</name>
</gene>
<name>A0ACB6S1T3_9PLEO</name>
<proteinExistence type="predicted"/>
<organism evidence="1 2">
    <name type="scientific">Macroventuria anomochaeta</name>
    <dbReference type="NCBI Taxonomy" id="301207"/>
    <lineage>
        <taxon>Eukaryota</taxon>
        <taxon>Fungi</taxon>
        <taxon>Dikarya</taxon>
        <taxon>Ascomycota</taxon>
        <taxon>Pezizomycotina</taxon>
        <taxon>Dothideomycetes</taxon>
        <taxon>Pleosporomycetidae</taxon>
        <taxon>Pleosporales</taxon>
        <taxon>Pleosporineae</taxon>
        <taxon>Didymellaceae</taxon>
        <taxon>Macroventuria</taxon>
    </lineage>
</organism>
<keyword evidence="2" id="KW-1185">Reference proteome</keyword>
<dbReference type="EMBL" id="MU006717">
    <property type="protein sequence ID" value="KAF2627477.1"/>
    <property type="molecule type" value="Genomic_DNA"/>
</dbReference>
<comment type="caution">
    <text evidence="1">The sequence shown here is derived from an EMBL/GenBank/DDBJ whole genome shotgun (WGS) entry which is preliminary data.</text>
</comment>
<accession>A0ACB6S1T3</accession>
<dbReference type="Proteomes" id="UP000799754">
    <property type="component" value="Unassembled WGS sequence"/>
</dbReference>
<protein>
    <submittedName>
        <fullName evidence="1">Uncharacterized protein</fullName>
    </submittedName>
</protein>
<evidence type="ECO:0000313" key="2">
    <source>
        <dbReference type="Proteomes" id="UP000799754"/>
    </source>
</evidence>
<evidence type="ECO:0000313" key="1">
    <source>
        <dbReference type="EMBL" id="KAF2627477.1"/>
    </source>
</evidence>
<reference evidence="1" key="1">
    <citation type="journal article" date="2020" name="Stud. Mycol.">
        <title>101 Dothideomycetes genomes: a test case for predicting lifestyles and emergence of pathogens.</title>
        <authorList>
            <person name="Haridas S."/>
            <person name="Albert R."/>
            <person name="Binder M."/>
            <person name="Bloem J."/>
            <person name="Labutti K."/>
            <person name="Salamov A."/>
            <person name="Andreopoulos B."/>
            <person name="Baker S."/>
            <person name="Barry K."/>
            <person name="Bills G."/>
            <person name="Bluhm B."/>
            <person name="Cannon C."/>
            <person name="Castanera R."/>
            <person name="Culley D."/>
            <person name="Daum C."/>
            <person name="Ezra D."/>
            <person name="Gonzalez J."/>
            <person name="Henrissat B."/>
            <person name="Kuo A."/>
            <person name="Liang C."/>
            <person name="Lipzen A."/>
            <person name="Lutzoni F."/>
            <person name="Magnuson J."/>
            <person name="Mondo S."/>
            <person name="Nolan M."/>
            <person name="Ohm R."/>
            <person name="Pangilinan J."/>
            <person name="Park H.-J."/>
            <person name="Ramirez L."/>
            <person name="Alfaro M."/>
            <person name="Sun H."/>
            <person name="Tritt A."/>
            <person name="Yoshinaga Y."/>
            <person name="Zwiers L.-H."/>
            <person name="Turgeon B."/>
            <person name="Goodwin S."/>
            <person name="Spatafora J."/>
            <person name="Crous P."/>
            <person name="Grigoriev I."/>
        </authorList>
    </citation>
    <scope>NUCLEOTIDE SEQUENCE</scope>
    <source>
        <strain evidence="1">CBS 525.71</strain>
    </source>
</reference>